<dbReference type="NCBIfam" id="TIGR01262">
    <property type="entry name" value="maiA"/>
    <property type="match status" value="1"/>
</dbReference>
<evidence type="ECO:0000313" key="4">
    <source>
        <dbReference type="EMBL" id="RDV01961.1"/>
    </source>
</evidence>
<dbReference type="InterPro" id="IPR010987">
    <property type="entry name" value="Glutathione-S-Trfase_C-like"/>
</dbReference>
<comment type="caution">
    <text evidence="4">The sequence shown here is derived from an EMBL/GenBank/DDBJ whole genome shotgun (WGS) entry which is preliminary data.</text>
</comment>
<evidence type="ECO:0000256" key="1">
    <source>
        <dbReference type="ARBA" id="ARBA00010007"/>
    </source>
</evidence>
<dbReference type="Pfam" id="PF13417">
    <property type="entry name" value="GST_N_3"/>
    <property type="match status" value="1"/>
</dbReference>
<evidence type="ECO:0000259" key="3">
    <source>
        <dbReference type="PROSITE" id="PS50405"/>
    </source>
</evidence>
<comment type="similarity">
    <text evidence="1">Belongs to the GST superfamily. Zeta family.</text>
</comment>
<dbReference type="InterPro" id="IPR036282">
    <property type="entry name" value="Glutathione-S-Trfase_C_sf"/>
</dbReference>
<dbReference type="Pfam" id="PF13410">
    <property type="entry name" value="GST_C_2"/>
    <property type="match status" value="1"/>
</dbReference>
<dbReference type="CDD" id="cd03191">
    <property type="entry name" value="GST_C_Zeta"/>
    <property type="match status" value="1"/>
</dbReference>
<organism evidence="4 5">
    <name type="scientific">Undibacter mobilis</name>
    <dbReference type="NCBI Taxonomy" id="2292256"/>
    <lineage>
        <taxon>Bacteria</taxon>
        <taxon>Pseudomonadati</taxon>
        <taxon>Pseudomonadota</taxon>
        <taxon>Alphaproteobacteria</taxon>
        <taxon>Hyphomicrobiales</taxon>
        <taxon>Nitrobacteraceae</taxon>
        <taxon>Undibacter</taxon>
    </lineage>
</organism>
<protein>
    <submittedName>
        <fullName evidence="4">Maleylacetoacetate isomerase</fullName>
        <ecNumber evidence="4">5.2.1.2</ecNumber>
    </submittedName>
</protein>
<dbReference type="PANTHER" id="PTHR42673:SF4">
    <property type="entry name" value="MALEYLACETOACETATE ISOMERASE"/>
    <property type="match status" value="1"/>
</dbReference>
<dbReference type="PANTHER" id="PTHR42673">
    <property type="entry name" value="MALEYLACETOACETATE ISOMERASE"/>
    <property type="match status" value="1"/>
</dbReference>
<feature type="domain" description="GST N-terminal" evidence="2">
    <location>
        <begin position="1"/>
        <end position="83"/>
    </location>
</feature>
<dbReference type="SFLD" id="SFLDS00019">
    <property type="entry name" value="Glutathione_Transferase_(cytos"/>
    <property type="match status" value="1"/>
</dbReference>
<dbReference type="GO" id="GO:0004364">
    <property type="term" value="F:glutathione transferase activity"/>
    <property type="evidence" value="ECO:0007669"/>
    <property type="project" value="TreeGrafter"/>
</dbReference>
<dbReference type="PROSITE" id="PS50404">
    <property type="entry name" value="GST_NTER"/>
    <property type="match status" value="1"/>
</dbReference>
<dbReference type="GO" id="GO:0005737">
    <property type="term" value="C:cytoplasm"/>
    <property type="evidence" value="ECO:0007669"/>
    <property type="project" value="InterPro"/>
</dbReference>
<dbReference type="Gene3D" id="1.20.1050.10">
    <property type="match status" value="1"/>
</dbReference>
<gene>
    <name evidence="4" type="primary">maiA</name>
    <name evidence="4" type="ORF">DXH78_15235</name>
</gene>
<dbReference type="GO" id="GO:0016034">
    <property type="term" value="F:maleylacetoacetate isomerase activity"/>
    <property type="evidence" value="ECO:0007669"/>
    <property type="project" value="UniProtKB-EC"/>
</dbReference>
<dbReference type="EMBL" id="QRGO01000002">
    <property type="protein sequence ID" value="RDV01961.1"/>
    <property type="molecule type" value="Genomic_DNA"/>
</dbReference>
<dbReference type="RefSeq" id="WP_115518084.1">
    <property type="nucleotide sequence ID" value="NZ_QRGO01000002.1"/>
</dbReference>
<dbReference type="InterPro" id="IPR036249">
    <property type="entry name" value="Thioredoxin-like_sf"/>
</dbReference>
<reference evidence="5" key="1">
    <citation type="submission" date="2018-08" db="EMBL/GenBank/DDBJ databases">
        <authorList>
            <person name="Kim S.-J."/>
            <person name="Jung G.-Y."/>
        </authorList>
    </citation>
    <scope>NUCLEOTIDE SEQUENCE [LARGE SCALE GENOMIC DNA]</scope>
    <source>
        <strain evidence="5">GY_H</strain>
    </source>
</reference>
<dbReference type="FunFam" id="1.20.1050.10:FF:000017">
    <property type="entry name" value="Maleylacetoacetate isomerase"/>
    <property type="match status" value="1"/>
</dbReference>
<dbReference type="GO" id="GO:0006559">
    <property type="term" value="P:L-phenylalanine catabolic process"/>
    <property type="evidence" value="ECO:0007669"/>
    <property type="project" value="TreeGrafter"/>
</dbReference>
<dbReference type="InterPro" id="IPR034330">
    <property type="entry name" value="GST_Zeta_C"/>
</dbReference>
<evidence type="ECO:0000259" key="2">
    <source>
        <dbReference type="PROSITE" id="PS50404"/>
    </source>
</evidence>
<dbReference type="Proteomes" id="UP000263993">
    <property type="component" value="Unassembled WGS sequence"/>
</dbReference>
<proteinExistence type="inferred from homology"/>
<accession>A0A371B3C4</accession>
<name>A0A371B3C4_9BRAD</name>
<dbReference type="InterPro" id="IPR034333">
    <property type="entry name" value="GST_Zeta_N"/>
</dbReference>
<dbReference type="SFLD" id="SFLDG00358">
    <property type="entry name" value="Main_(cytGST)"/>
    <property type="match status" value="1"/>
</dbReference>
<dbReference type="InterPro" id="IPR004045">
    <property type="entry name" value="Glutathione_S-Trfase_N"/>
</dbReference>
<dbReference type="CDD" id="cd03042">
    <property type="entry name" value="GST_N_Zeta"/>
    <property type="match status" value="1"/>
</dbReference>
<keyword evidence="4" id="KW-0413">Isomerase</keyword>
<dbReference type="InterPro" id="IPR005955">
    <property type="entry name" value="GST_Zeta"/>
</dbReference>
<dbReference type="PROSITE" id="PS50405">
    <property type="entry name" value="GST_CTER"/>
    <property type="match status" value="1"/>
</dbReference>
<dbReference type="OrthoDB" id="509852at2"/>
<dbReference type="SUPFAM" id="SSF47616">
    <property type="entry name" value="GST C-terminal domain-like"/>
    <property type="match status" value="1"/>
</dbReference>
<dbReference type="InterPro" id="IPR040079">
    <property type="entry name" value="Glutathione_S-Trfase"/>
</dbReference>
<sequence>MKLYSYFRSSAAYRVRIALNLKGLPYEMESIHLTKDGGRQFSDTFRAINPQMRVPALELSGGEVLTQSLAIIDYLDEVFPDPPFLPAEALDRARVRSAAQIVACDIHPLNNLCVLRYLKRNLDQEQAAIDTWYHHWVIEGFNAIEKMIEQVNVSGPYCFGSHVTLADICLVPQVFNARRLKVPLDAFPKIVAVEAACLKLPAFDKARPENQPDAE</sequence>
<evidence type="ECO:0000313" key="5">
    <source>
        <dbReference type="Proteomes" id="UP000263993"/>
    </source>
</evidence>
<dbReference type="Gene3D" id="3.40.30.10">
    <property type="entry name" value="Glutaredoxin"/>
    <property type="match status" value="1"/>
</dbReference>
<keyword evidence="5" id="KW-1185">Reference proteome</keyword>
<dbReference type="SUPFAM" id="SSF52833">
    <property type="entry name" value="Thioredoxin-like"/>
    <property type="match status" value="1"/>
</dbReference>
<dbReference type="GO" id="GO:0006749">
    <property type="term" value="P:glutathione metabolic process"/>
    <property type="evidence" value="ECO:0007669"/>
    <property type="project" value="TreeGrafter"/>
</dbReference>
<dbReference type="EC" id="5.2.1.2" evidence="4"/>
<dbReference type="AlphaFoldDB" id="A0A371B3C4"/>
<feature type="domain" description="GST C-terminal" evidence="3">
    <location>
        <begin position="88"/>
        <end position="215"/>
    </location>
</feature>